<accession>A0A8X8H393</accession>
<keyword evidence="2" id="KW-1185">Reference proteome</keyword>
<reference evidence="1" key="1">
    <citation type="submission" date="2020-05" db="EMBL/GenBank/DDBJ databases">
        <title>Fertoebacter nigrum gen. nov., sp. nov., a new member of the family Rhodobacteraceae.</title>
        <authorList>
            <person name="Szuroczki S."/>
            <person name="Abbaszade G."/>
            <person name="Buni D."/>
            <person name="Schumann P."/>
            <person name="Toth E."/>
        </authorList>
    </citation>
    <scope>NUCLEOTIDE SEQUENCE</scope>
    <source>
        <strain evidence="1">RG-N-1a</strain>
    </source>
</reference>
<gene>
    <name evidence="1" type="ORF">GEU84_019205</name>
</gene>
<evidence type="ECO:0000313" key="2">
    <source>
        <dbReference type="Proteomes" id="UP000484076"/>
    </source>
</evidence>
<sequence>MPDTPYDLSDVSAARLPDELYACRVDLMLTVHDLATASARLAAMQHEIITLTRLLAEAQVERTDHVKALADTDLLASAAARQRQQLEALGAEFAAQTRLLAAAEDRAQRAEQAAQDATGWLRALVALLVTGPDGTARPAADLAQLGRRMVAAGIFDPDWYLATNGDVKAGGAEPAQHFLLHGLAEGRLPRAAAQAAADRAGPAHG</sequence>
<protein>
    <submittedName>
        <fullName evidence="1">Uncharacterized protein</fullName>
    </submittedName>
</protein>
<dbReference type="AlphaFoldDB" id="A0A8X8H393"/>
<evidence type="ECO:0000313" key="1">
    <source>
        <dbReference type="EMBL" id="NUB46526.1"/>
    </source>
</evidence>
<comment type="caution">
    <text evidence="1">The sequence shown here is derived from an EMBL/GenBank/DDBJ whole genome shotgun (WGS) entry which is preliminary data.</text>
</comment>
<dbReference type="RefSeq" id="WP_152828519.1">
    <property type="nucleotide sequence ID" value="NZ_WHUT02000016.1"/>
</dbReference>
<dbReference type="Proteomes" id="UP000484076">
    <property type="component" value="Unassembled WGS sequence"/>
</dbReference>
<proteinExistence type="predicted"/>
<name>A0A8X8H393_9RHOB</name>
<dbReference type="EMBL" id="WHUT02000016">
    <property type="protein sequence ID" value="NUB46526.1"/>
    <property type="molecule type" value="Genomic_DNA"/>
</dbReference>
<organism evidence="1 2">
    <name type="scientific">Fertoeibacter niger</name>
    <dbReference type="NCBI Taxonomy" id="2656921"/>
    <lineage>
        <taxon>Bacteria</taxon>
        <taxon>Pseudomonadati</taxon>
        <taxon>Pseudomonadota</taxon>
        <taxon>Alphaproteobacteria</taxon>
        <taxon>Rhodobacterales</taxon>
        <taxon>Paracoccaceae</taxon>
        <taxon>Fertoeibacter</taxon>
    </lineage>
</organism>